<evidence type="ECO:0000256" key="1">
    <source>
        <dbReference type="SAM" id="MobiDB-lite"/>
    </source>
</evidence>
<feature type="transmembrane region" description="Helical" evidence="2">
    <location>
        <begin position="146"/>
        <end position="164"/>
    </location>
</feature>
<dbReference type="GO" id="GO:0005886">
    <property type="term" value="C:plasma membrane"/>
    <property type="evidence" value="ECO:0007669"/>
    <property type="project" value="TreeGrafter"/>
</dbReference>
<evidence type="ECO:0000256" key="2">
    <source>
        <dbReference type="SAM" id="Phobius"/>
    </source>
</evidence>
<sequence length="250" mass="27700">MSEKTEQPTDSRLRQARIDGQISKSRDLTQALTGVVWTLALSAMFYAVMGAAARLMQSVLDRIGEQGGLEADRIGPMVAWIISPTFLLCVGVALLGAIVAILFEFLQTRGLVSMTPVTPNFSKLNPLSQIKNIFSMRTLVELAKNLVKVTAISTCTLVVIRLGLPDLFGLARINIPGILVITTGMIFKIVFTSASVMLVLAVIDVLYQKYEYMKNLKMSKDEVKRDYKQQEGDPHVKGERRRLHSELADQ</sequence>
<protein>
    <submittedName>
        <fullName evidence="3">Type III secretion protein</fullName>
    </submittedName>
</protein>
<accession>A0A2S8I0U2</accession>
<dbReference type="RefSeq" id="WP_105393721.1">
    <property type="nucleotide sequence ID" value="NZ_PUIQ01000093.1"/>
</dbReference>
<dbReference type="AlphaFoldDB" id="A0A2S8I0U2"/>
<feature type="transmembrane region" description="Helical" evidence="2">
    <location>
        <begin position="31"/>
        <end position="57"/>
    </location>
</feature>
<dbReference type="InterPro" id="IPR006135">
    <property type="entry name" value="T3SS_substrate_exporter"/>
</dbReference>
<evidence type="ECO:0000313" key="3">
    <source>
        <dbReference type="EMBL" id="PQP08288.1"/>
    </source>
</evidence>
<dbReference type="Gene3D" id="6.10.250.2080">
    <property type="match status" value="1"/>
</dbReference>
<dbReference type="EMBL" id="PUIQ01000093">
    <property type="protein sequence ID" value="PQP08288.1"/>
    <property type="molecule type" value="Genomic_DNA"/>
</dbReference>
<name>A0A2S8I0U2_BURCE</name>
<dbReference type="PRINTS" id="PR00950">
    <property type="entry name" value="TYPE3IMSPROT"/>
</dbReference>
<reference evidence="3 4" key="1">
    <citation type="submission" date="2018-02" db="EMBL/GenBank/DDBJ databases">
        <title>Draft genome sequencing of Burkholderia cepacia Y14-15.</title>
        <authorList>
            <person name="Zheng B.-X."/>
        </authorList>
    </citation>
    <scope>NUCLEOTIDE SEQUENCE [LARGE SCALE GENOMIC DNA]</scope>
    <source>
        <strain evidence="3 4">Y14-15</strain>
    </source>
</reference>
<keyword evidence="2" id="KW-0812">Transmembrane</keyword>
<organism evidence="3 4">
    <name type="scientific">Burkholderia cepacia</name>
    <name type="common">Pseudomonas cepacia</name>
    <dbReference type="NCBI Taxonomy" id="292"/>
    <lineage>
        <taxon>Bacteria</taxon>
        <taxon>Pseudomonadati</taxon>
        <taxon>Pseudomonadota</taxon>
        <taxon>Betaproteobacteria</taxon>
        <taxon>Burkholderiales</taxon>
        <taxon>Burkholderiaceae</taxon>
        <taxon>Burkholderia</taxon>
        <taxon>Burkholderia cepacia complex</taxon>
    </lineage>
</organism>
<dbReference type="GO" id="GO:0009306">
    <property type="term" value="P:protein secretion"/>
    <property type="evidence" value="ECO:0007669"/>
    <property type="project" value="InterPro"/>
</dbReference>
<feature type="transmembrane region" description="Helical" evidence="2">
    <location>
        <begin position="184"/>
        <end position="207"/>
    </location>
</feature>
<feature type="region of interest" description="Disordered" evidence="1">
    <location>
        <begin position="223"/>
        <end position="250"/>
    </location>
</feature>
<evidence type="ECO:0000313" key="4">
    <source>
        <dbReference type="Proteomes" id="UP000238206"/>
    </source>
</evidence>
<gene>
    <name evidence="3" type="ORF">C5615_36540</name>
</gene>
<dbReference type="Proteomes" id="UP000238206">
    <property type="component" value="Unassembled WGS sequence"/>
</dbReference>
<feature type="transmembrane region" description="Helical" evidence="2">
    <location>
        <begin position="77"/>
        <end position="103"/>
    </location>
</feature>
<comment type="caution">
    <text evidence="3">The sequence shown here is derived from an EMBL/GenBank/DDBJ whole genome shotgun (WGS) entry which is preliminary data.</text>
</comment>
<dbReference type="PANTHER" id="PTHR30531:SF12">
    <property type="entry name" value="FLAGELLAR BIOSYNTHETIC PROTEIN FLHB"/>
    <property type="match status" value="1"/>
</dbReference>
<dbReference type="Pfam" id="PF01312">
    <property type="entry name" value="Bac_export_2"/>
    <property type="match status" value="1"/>
</dbReference>
<keyword evidence="2" id="KW-1133">Transmembrane helix</keyword>
<keyword evidence="2" id="KW-0472">Membrane</keyword>
<proteinExistence type="predicted"/>
<feature type="compositionally biased region" description="Basic and acidic residues" evidence="1">
    <location>
        <begin position="223"/>
        <end position="237"/>
    </location>
</feature>
<dbReference type="PANTHER" id="PTHR30531">
    <property type="entry name" value="FLAGELLAR BIOSYNTHETIC PROTEIN FLHB"/>
    <property type="match status" value="1"/>
</dbReference>